<evidence type="ECO:0000256" key="3">
    <source>
        <dbReference type="ARBA" id="ARBA00022840"/>
    </source>
</evidence>
<evidence type="ECO:0000313" key="6">
    <source>
        <dbReference type="Proteomes" id="UP000319897"/>
    </source>
</evidence>
<name>A0A501XKR0_9SPHN</name>
<dbReference type="Gene3D" id="3.40.50.10420">
    <property type="entry name" value="NagB/RpiA/CoA transferase-like"/>
    <property type="match status" value="1"/>
</dbReference>
<evidence type="ECO:0000256" key="1">
    <source>
        <dbReference type="ARBA" id="ARBA00010638"/>
    </source>
</evidence>
<reference evidence="5 6" key="1">
    <citation type="submission" date="2019-06" db="EMBL/GenBank/DDBJ databases">
        <authorList>
            <person name="Lee I."/>
            <person name="Jang G.I."/>
            <person name="Hwang C.Y."/>
        </authorList>
    </citation>
    <scope>NUCLEOTIDE SEQUENCE [LARGE SCALE GENOMIC DNA]</scope>
    <source>
        <strain evidence="5 6">PAMC 28131</strain>
    </source>
</reference>
<gene>
    <name evidence="5" type="ORF">FJQ54_08890</name>
</gene>
<accession>A0A501XKR0</accession>
<dbReference type="AlphaFoldDB" id="A0A501XKR0"/>
<evidence type="ECO:0000256" key="4">
    <source>
        <dbReference type="RuleBase" id="RU361279"/>
    </source>
</evidence>
<dbReference type="GO" id="GO:0005524">
    <property type="term" value="F:ATP binding"/>
    <property type="evidence" value="ECO:0007669"/>
    <property type="project" value="UniProtKB-KW"/>
</dbReference>
<dbReference type="Proteomes" id="UP000319897">
    <property type="component" value="Unassembled WGS sequence"/>
</dbReference>
<organism evidence="5 6">
    <name type="scientific">Sandaracinobacter neustonicus</name>
    <dbReference type="NCBI Taxonomy" id="1715348"/>
    <lineage>
        <taxon>Bacteria</taxon>
        <taxon>Pseudomonadati</taxon>
        <taxon>Pseudomonadota</taxon>
        <taxon>Alphaproteobacteria</taxon>
        <taxon>Sphingomonadales</taxon>
        <taxon>Sphingosinicellaceae</taxon>
        <taxon>Sandaracinobacter</taxon>
    </lineage>
</organism>
<keyword evidence="5" id="KW-0436">Ligase</keyword>
<dbReference type="EC" id="6.3.3.2" evidence="4"/>
<dbReference type="GO" id="GO:0046872">
    <property type="term" value="F:metal ion binding"/>
    <property type="evidence" value="ECO:0007669"/>
    <property type="project" value="UniProtKB-KW"/>
</dbReference>
<dbReference type="GO" id="GO:0009396">
    <property type="term" value="P:folic acid-containing compound biosynthetic process"/>
    <property type="evidence" value="ECO:0007669"/>
    <property type="project" value="TreeGrafter"/>
</dbReference>
<sequence length="183" mass="19063">MRSRRAAFTGALAPAVRGALESALVHALPRLGPPAILGSYAAMGDEIDPQALEQAAIAAGWQIAFPRVTEGPLSFHSAAYAALTPGYKGIAEPPATAPLVRPDTLLVPLLAVDRAGNRLGQGKGHYDRTLAALRASGPLRAIGLAWDMQLLDSLPAEPWDQPLDAIATPTLFHTPSPRAKAGA</sequence>
<keyword evidence="2 4" id="KW-0547">Nucleotide-binding</keyword>
<dbReference type="SUPFAM" id="SSF100950">
    <property type="entry name" value="NagB/RpiA/CoA transferase-like"/>
    <property type="match status" value="1"/>
</dbReference>
<keyword evidence="4" id="KW-0460">Magnesium</keyword>
<dbReference type="EMBL" id="VFSU01000024">
    <property type="protein sequence ID" value="TPE61009.1"/>
    <property type="molecule type" value="Genomic_DNA"/>
</dbReference>
<dbReference type="PANTHER" id="PTHR23407">
    <property type="entry name" value="ATPASE INHIBITOR/5-FORMYLTETRAHYDROFOLATE CYCLO-LIGASE"/>
    <property type="match status" value="1"/>
</dbReference>
<dbReference type="Pfam" id="PF01812">
    <property type="entry name" value="5-FTHF_cyc-lig"/>
    <property type="match status" value="1"/>
</dbReference>
<dbReference type="OrthoDB" id="9801938at2"/>
<comment type="caution">
    <text evidence="5">The sequence shown here is derived from an EMBL/GenBank/DDBJ whole genome shotgun (WGS) entry which is preliminary data.</text>
</comment>
<dbReference type="PANTHER" id="PTHR23407:SF1">
    <property type="entry name" value="5-FORMYLTETRAHYDROFOLATE CYCLO-LIGASE"/>
    <property type="match status" value="1"/>
</dbReference>
<keyword evidence="6" id="KW-1185">Reference proteome</keyword>
<protein>
    <recommendedName>
        <fullName evidence="4">5-formyltetrahydrofolate cyclo-ligase</fullName>
        <ecNumber evidence="4">6.3.3.2</ecNumber>
    </recommendedName>
</protein>
<comment type="similarity">
    <text evidence="1 4">Belongs to the 5-formyltetrahydrofolate cyclo-ligase family.</text>
</comment>
<evidence type="ECO:0000313" key="5">
    <source>
        <dbReference type="EMBL" id="TPE61009.1"/>
    </source>
</evidence>
<proteinExistence type="inferred from homology"/>
<comment type="catalytic activity">
    <reaction evidence="4">
        <text>(6S)-5-formyl-5,6,7,8-tetrahydrofolate + ATP = (6R)-5,10-methenyltetrahydrofolate + ADP + phosphate</text>
        <dbReference type="Rhea" id="RHEA:10488"/>
        <dbReference type="ChEBI" id="CHEBI:30616"/>
        <dbReference type="ChEBI" id="CHEBI:43474"/>
        <dbReference type="ChEBI" id="CHEBI:57455"/>
        <dbReference type="ChEBI" id="CHEBI:57457"/>
        <dbReference type="ChEBI" id="CHEBI:456216"/>
        <dbReference type="EC" id="6.3.3.2"/>
    </reaction>
</comment>
<dbReference type="GO" id="GO:0035999">
    <property type="term" value="P:tetrahydrofolate interconversion"/>
    <property type="evidence" value="ECO:0007669"/>
    <property type="project" value="TreeGrafter"/>
</dbReference>
<comment type="cofactor">
    <cofactor evidence="4">
        <name>Mg(2+)</name>
        <dbReference type="ChEBI" id="CHEBI:18420"/>
    </cofactor>
</comment>
<dbReference type="NCBIfam" id="TIGR02727">
    <property type="entry name" value="MTHFS_bact"/>
    <property type="match status" value="1"/>
</dbReference>
<dbReference type="InterPro" id="IPR002698">
    <property type="entry name" value="FTHF_cligase"/>
</dbReference>
<dbReference type="InterPro" id="IPR024185">
    <property type="entry name" value="FTHF_cligase-like_sf"/>
</dbReference>
<keyword evidence="3 4" id="KW-0067">ATP-binding</keyword>
<dbReference type="GO" id="GO:0030272">
    <property type="term" value="F:5-formyltetrahydrofolate cyclo-ligase activity"/>
    <property type="evidence" value="ECO:0007669"/>
    <property type="project" value="UniProtKB-EC"/>
</dbReference>
<dbReference type="InterPro" id="IPR037171">
    <property type="entry name" value="NagB/RpiA_transferase-like"/>
</dbReference>
<keyword evidence="4" id="KW-0479">Metal-binding</keyword>
<evidence type="ECO:0000256" key="2">
    <source>
        <dbReference type="ARBA" id="ARBA00022741"/>
    </source>
</evidence>